<dbReference type="AlphaFoldDB" id="A0A9P1EGB0"/>
<dbReference type="EMBL" id="CAMAPE010000038">
    <property type="protein sequence ID" value="CAH9101996.1"/>
    <property type="molecule type" value="Genomic_DNA"/>
</dbReference>
<dbReference type="InterPro" id="IPR002156">
    <property type="entry name" value="RNaseH_domain"/>
</dbReference>
<dbReference type="Gene3D" id="3.30.420.10">
    <property type="entry name" value="Ribonuclease H-like superfamily/Ribonuclease H"/>
    <property type="match status" value="1"/>
</dbReference>
<evidence type="ECO:0000313" key="2">
    <source>
        <dbReference type="EMBL" id="CAH9101996.1"/>
    </source>
</evidence>
<dbReference type="Proteomes" id="UP001152484">
    <property type="component" value="Unassembled WGS sequence"/>
</dbReference>
<dbReference type="OrthoDB" id="1747175at2759"/>
<proteinExistence type="predicted"/>
<evidence type="ECO:0000313" key="3">
    <source>
        <dbReference type="Proteomes" id="UP001152484"/>
    </source>
</evidence>
<dbReference type="InterPro" id="IPR052929">
    <property type="entry name" value="RNase_H-like_EbsB-rel"/>
</dbReference>
<dbReference type="PANTHER" id="PTHR47074">
    <property type="entry name" value="BNAC02G40300D PROTEIN"/>
    <property type="match status" value="1"/>
</dbReference>
<dbReference type="InterPro" id="IPR036397">
    <property type="entry name" value="RNaseH_sf"/>
</dbReference>
<feature type="domain" description="RNase H type-1" evidence="1">
    <location>
        <begin position="46"/>
        <end position="119"/>
    </location>
</feature>
<name>A0A9P1EGB0_CUSEU</name>
<dbReference type="InterPro" id="IPR012337">
    <property type="entry name" value="RNaseH-like_sf"/>
</dbReference>
<organism evidence="2 3">
    <name type="scientific">Cuscuta europaea</name>
    <name type="common">European dodder</name>
    <dbReference type="NCBI Taxonomy" id="41803"/>
    <lineage>
        <taxon>Eukaryota</taxon>
        <taxon>Viridiplantae</taxon>
        <taxon>Streptophyta</taxon>
        <taxon>Embryophyta</taxon>
        <taxon>Tracheophyta</taxon>
        <taxon>Spermatophyta</taxon>
        <taxon>Magnoliopsida</taxon>
        <taxon>eudicotyledons</taxon>
        <taxon>Gunneridae</taxon>
        <taxon>Pentapetalae</taxon>
        <taxon>asterids</taxon>
        <taxon>lamiids</taxon>
        <taxon>Solanales</taxon>
        <taxon>Convolvulaceae</taxon>
        <taxon>Cuscuteae</taxon>
        <taxon>Cuscuta</taxon>
        <taxon>Cuscuta subgen. Cuscuta</taxon>
    </lineage>
</organism>
<reference evidence="2" key="1">
    <citation type="submission" date="2022-07" db="EMBL/GenBank/DDBJ databases">
        <authorList>
            <person name="Macas J."/>
            <person name="Novak P."/>
            <person name="Neumann P."/>
        </authorList>
    </citation>
    <scope>NUCLEOTIDE SEQUENCE</scope>
</reference>
<gene>
    <name evidence="2" type="ORF">CEURO_LOCUS15632</name>
</gene>
<dbReference type="Pfam" id="PF13456">
    <property type="entry name" value="RVT_3"/>
    <property type="match status" value="1"/>
</dbReference>
<dbReference type="CDD" id="cd06222">
    <property type="entry name" value="RNase_H_like"/>
    <property type="match status" value="1"/>
</dbReference>
<dbReference type="InterPro" id="IPR044730">
    <property type="entry name" value="RNase_H-like_dom_plant"/>
</dbReference>
<sequence>MLKTEAFVMGWVQAQAARLEGSSAGKNGQQAAASWCHPTAGMLKLNVDAAVRDGFCVLGWCLRDDEGKFVAGVARKRHGRFSALEAELIGIREALSWLRESGWRTIEVESDASQVISKVLKGSSISFSHVRRSANKAAHAIAKAACSLSDSQSWFTIPPLFISFVIDNDLINVN</sequence>
<dbReference type="PANTHER" id="PTHR47074:SF11">
    <property type="entry name" value="REVERSE TRANSCRIPTASE-LIKE PROTEIN"/>
    <property type="match status" value="1"/>
</dbReference>
<dbReference type="SUPFAM" id="SSF53098">
    <property type="entry name" value="Ribonuclease H-like"/>
    <property type="match status" value="1"/>
</dbReference>
<keyword evidence="3" id="KW-1185">Reference proteome</keyword>
<dbReference type="GO" id="GO:0003676">
    <property type="term" value="F:nucleic acid binding"/>
    <property type="evidence" value="ECO:0007669"/>
    <property type="project" value="InterPro"/>
</dbReference>
<comment type="caution">
    <text evidence="2">The sequence shown here is derived from an EMBL/GenBank/DDBJ whole genome shotgun (WGS) entry which is preliminary data.</text>
</comment>
<evidence type="ECO:0000259" key="1">
    <source>
        <dbReference type="Pfam" id="PF13456"/>
    </source>
</evidence>
<accession>A0A9P1EGB0</accession>
<protein>
    <recommendedName>
        <fullName evidence="1">RNase H type-1 domain-containing protein</fullName>
    </recommendedName>
</protein>
<dbReference type="GO" id="GO:0004523">
    <property type="term" value="F:RNA-DNA hybrid ribonuclease activity"/>
    <property type="evidence" value="ECO:0007669"/>
    <property type="project" value="InterPro"/>
</dbReference>